<dbReference type="EMBL" id="BSTJ01000001">
    <property type="protein sequence ID" value="GLY72644.1"/>
    <property type="molecule type" value="Genomic_DNA"/>
</dbReference>
<evidence type="ECO:0000313" key="6">
    <source>
        <dbReference type="EMBL" id="GLY72644.1"/>
    </source>
</evidence>
<gene>
    <name evidence="6" type="ORF">Airi01_009110</name>
</gene>
<dbReference type="GO" id="GO:0045892">
    <property type="term" value="P:negative regulation of DNA-templated transcription"/>
    <property type="evidence" value="ECO:0007669"/>
    <property type="project" value="InterPro"/>
</dbReference>
<keyword evidence="1" id="KW-0805">Transcription regulation</keyword>
<evidence type="ECO:0000313" key="7">
    <source>
        <dbReference type="Proteomes" id="UP001165135"/>
    </source>
</evidence>
<dbReference type="SUPFAM" id="SSF46689">
    <property type="entry name" value="Homeodomain-like"/>
    <property type="match status" value="1"/>
</dbReference>
<dbReference type="PROSITE" id="PS50977">
    <property type="entry name" value="HTH_TETR_2"/>
    <property type="match status" value="1"/>
</dbReference>
<protein>
    <submittedName>
        <fullName evidence="6">TetR family transcriptional regulator</fullName>
    </submittedName>
</protein>
<dbReference type="SUPFAM" id="SSF48498">
    <property type="entry name" value="Tetracyclin repressor-like, C-terminal domain"/>
    <property type="match status" value="1"/>
</dbReference>
<reference evidence="6" key="1">
    <citation type="submission" date="2023-03" db="EMBL/GenBank/DDBJ databases">
        <title>Actinoallomurus iriomotensis NBRC 103681.</title>
        <authorList>
            <person name="Ichikawa N."/>
            <person name="Sato H."/>
            <person name="Tonouchi N."/>
        </authorList>
    </citation>
    <scope>NUCLEOTIDE SEQUENCE</scope>
    <source>
        <strain evidence="6">NBRC 103681</strain>
    </source>
</reference>
<dbReference type="AlphaFoldDB" id="A0A9W6RBN2"/>
<comment type="caution">
    <text evidence="6">The sequence shown here is derived from an EMBL/GenBank/DDBJ whole genome shotgun (WGS) entry which is preliminary data.</text>
</comment>
<evidence type="ECO:0000256" key="1">
    <source>
        <dbReference type="ARBA" id="ARBA00023015"/>
    </source>
</evidence>
<dbReference type="Gene3D" id="1.10.10.60">
    <property type="entry name" value="Homeodomain-like"/>
    <property type="match status" value="1"/>
</dbReference>
<feature type="DNA-binding region" description="H-T-H motif" evidence="4">
    <location>
        <begin position="70"/>
        <end position="89"/>
    </location>
</feature>
<dbReference type="InterPro" id="IPR036271">
    <property type="entry name" value="Tet_transcr_reg_TetR-rel_C_sf"/>
</dbReference>
<evidence type="ECO:0000256" key="2">
    <source>
        <dbReference type="ARBA" id="ARBA00023125"/>
    </source>
</evidence>
<dbReference type="Pfam" id="PF00440">
    <property type="entry name" value="TetR_N"/>
    <property type="match status" value="1"/>
</dbReference>
<dbReference type="Gene3D" id="1.10.357.10">
    <property type="entry name" value="Tetracycline Repressor, domain 2"/>
    <property type="match status" value="1"/>
</dbReference>
<keyword evidence="2 4" id="KW-0238">DNA-binding</keyword>
<evidence type="ECO:0000256" key="4">
    <source>
        <dbReference type="PROSITE-ProRule" id="PRU00335"/>
    </source>
</evidence>
<dbReference type="InterPro" id="IPR009057">
    <property type="entry name" value="Homeodomain-like_sf"/>
</dbReference>
<evidence type="ECO:0000259" key="5">
    <source>
        <dbReference type="PROSITE" id="PS50977"/>
    </source>
</evidence>
<sequence>MFVRRIEEVLRRTGTIPSVTSGAGEQGERDDEHVPIWARQRGRRASTLTREAIVEAAMEIADAEGADAVSIRRVAAALGARTMSLYTYIDSKNDLFDLMADQVAGEVLITDELPSGWREAITVIARREREVGLRHPWIVDMAKHRAHAMVGPNLLRHLDQALGALAGLKLEPREALKVMEAVDDYMFGFTAREAREREITRRAGPDEADRWSAFQPYLRELIDSGEFTSIAPLLRGDVQAAESDFEQGLRWLLDGIEREYT</sequence>
<dbReference type="GO" id="GO:0003677">
    <property type="term" value="F:DNA binding"/>
    <property type="evidence" value="ECO:0007669"/>
    <property type="project" value="UniProtKB-UniRule"/>
</dbReference>
<evidence type="ECO:0000256" key="3">
    <source>
        <dbReference type="ARBA" id="ARBA00023163"/>
    </source>
</evidence>
<name>A0A9W6RBN2_9ACTN</name>
<organism evidence="6 7">
    <name type="scientific">Actinoallomurus iriomotensis</name>
    <dbReference type="NCBI Taxonomy" id="478107"/>
    <lineage>
        <taxon>Bacteria</taxon>
        <taxon>Bacillati</taxon>
        <taxon>Actinomycetota</taxon>
        <taxon>Actinomycetes</taxon>
        <taxon>Streptosporangiales</taxon>
        <taxon>Thermomonosporaceae</taxon>
        <taxon>Actinoallomurus</taxon>
    </lineage>
</organism>
<dbReference type="Proteomes" id="UP001165135">
    <property type="component" value="Unassembled WGS sequence"/>
</dbReference>
<dbReference type="InterPro" id="IPR001647">
    <property type="entry name" value="HTH_TetR"/>
</dbReference>
<proteinExistence type="predicted"/>
<accession>A0A9W6RBN2</accession>
<dbReference type="Pfam" id="PF02909">
    <property type="entry name" value="TetR_C_1"/>
    <property type="match status" value="1"/>
</dbReference>
<keyword evidence="3" id="KW-0804">Transcription</keyword>
<dbReference type="InterPro" id="IPR004111">
    <property type="entry name" value="Repressor_TetR_C"/>
</dbReference>
<feature type="domain" description="HTH tetR-type" evidence="5">
    <location>
        <begin position="47"/>
        <end position="107"/>
    </location>
</feature>